<comment type="caution">
    <text evidence="6">The sequence shown here is derived from an EMBL/GenBank/DDBJ whole genome shotgun (WGS) entry which is preliminary data.</text>
</comment>
<organism evidence="6 7">
    <name type="scientific">Brumimicrobium oceani</name>
    <dbReference type="NCBI Taxonomy" id="2100725"/>
    <lineage>
        <taxon>Bacteria</taxon>
        <taxon>Pseudomonadati</taxon>
        <taxon>Bacteroidota</taxon>
        <taxon>Flavobacteriia</taxon>
        <taxon>Flavobacteriales</taxon>
        <taxon>Crocinitomicaceae</taxon>
        <taxon>Brumimicrobium</taxon>
    </lineage>
</organism>
<keyword evidence="2" id="KW-0813">Transport</keyword>
<reference evidence="6 7" key="2">
    <citation type="submission" date="2018-05" db="EMBL/GenBank/DDBJ databases">
        <authorList>
            <person name="Lanie J.A."/>
            <person name="Ng W.-L."/>
            <person name="Kazmierczak K.M."/>
            <person name="Andrzejewski T.M."/>
            <person name="Davidsen T.M."/>
            <person name="Wayne K.J."/>
            <person name="Tettelin H."/>
            <person name="Glass J.I."/>
            <person name="Rusch D."/>
            <person name="Podicherti R."/>
            <person name="Tsui H.-C.T."/>
            <person name="Winkler M.E."/>
        </authorList>
    </citation>
    <scope>NUCLEOTIDE SEQUENCE [LARGE SCALE GENOMIC DNA]</scope>
    <source>
        <strain evidence="6 7">C305</strain>
    </source>
</reference>
<proteinExistence type="inferred from homology"/>
<dbReference type="OrthoDB" id="9801987at2"/>
<dbReference type="Gene3D" id="3.40.50.300">
    <property type="entry name" value="P-loop containing nucleotide triphosphate hydrolases"/>
    <property type="match status" value="1"/>
</dbReference>
<sequence>MGEILVTNGLHKSYKKHTALKSLSISVKQGQIYGLLGPNGSGKTTTLGILLGVIKADGGSFSWFGKGELDENRNNIGALLETPNFYPYLNAIDNLKIVAAIKSLDNTKERIEKVLKRVDLWKRKKATFKTYSLGMKQRLAIAGAILADPDVLVLDEPTNGLDPQGIAEIRSLILDIAAEGKTIIIASHILDEIEKMCTHVAILKDGALIREATLDEIMIQDKVLCVGSDHREELRLAIEKIPQLKFFKDLDPHMLVTVDGEISNAAVNKMFAENGVYLNTLMLHKKNLESTFLEIVNK</sequence>
<dbReference type="GO" id="GO:0016887">
    <property type="term" value="F:ATP hydrolysis activity"/>
    <property type="evidence" value="ECO:0007669"/>
    <property type="project" value="InterPro"/>
</dbReference>
<dbReference type="PROSITE" id="PS00211">
    <property type="entry name" value="ABC_TRANSPORTER_1"/>
    <property type="match status" value="1"/>
</dbReference>
<evidence type="ECO:0000313" key="6">
    <source>
        <dbReference type="EMBL" id="PWH85665.1"/>
    </source>
</evidence>
<dbReference type="Pfam" id="PF00005">
    <property type="entry name" value="ABC_tran"/>
    <property type="match status" value="1"/>
</dbReference>
<accession>A0A2U2XCZ4</accession>
<comment type="similarity">
    <text evidence="1">Belongs to the ABC transporter superfamily.</text>
</comment>
<dbReference type="RefSeq" id="WP_109359370.1">
    <property type="nucleotide sequence ID" value="NZ_QFRJ01000005.1"/>
</dbReference>
<dbReference type="PANTHER" id="PTHR43335:SF2">
    <property type="entry name" value="ABC TRANSPORTER, ATP-BINDING PROTEIN"/>
    <property type="match status" value="1"/>
</dbReference>
<dbReference type="InterPro" id="IPR017871">
    <property type="entry name" value="ABC_transporter-like_CS"/>
</dbReference>
<evidence type="ECO:0000256" key="3">
    <source>
        <dbReference type="ARBA" id="ARBA00022741"/>
    </source>
</evidence>
<keyword evidence="7" id="KW-1185">Reference proteome</keyword>
<dbReference type="SMART" id="SM00382">
    <property type="entry name" value="AAA"/>
    <property type="match status" value="1"/>
</dbReference>
<dbReference type="PANTHER" id="PTHR43335">
    <property type="entry name" value="ABC TRANSPORTER, ATP-BINDING PROTEIN"/>
    <property type="match status" value="1"/>
</dbReference>
<evidence type="ECO:0000313" key="7">
    <source>
        <dbReference type="Proteomes" id="UP000245370"/>
    </source>
</evidence>
<dbReference type="EMBL" id="QFRJ01000005">
    <property type="protein sequence ID" value="PWH85665.1"/>
    <property type="molecule type" value="Genomic_DNA"/>
</dbReference>
<evidence type="ECO:0000259" key="5">
    <source>
        <dbReference type="PROSITE" id="PS50893"/>
    </source>
</evidence>
<evidence type="ECO:0000256" key="4">
    <source>
        <dbReference type="ARBA" id="ARBA00022840"/>
    </source>
</evidence>
<dbReference type="AlphaFoldDB" id="A0A2U2XCZ4"/>
<keyword evidence="3" id="KW-0547">Nucleotide-binding</keyword>
<reference evidence="6 7" key="1">
    <citation type="submission" date="2018-05" db="EMBL/GenBank/DDBJ databases">
        <title>Brumimicrobium oceani sp. nov., isolated from coastal sediment.</title>
        <authorList>
            <person name="Kou Y."/>
        </authorList>
    </citation>
    <scope>NUCLEOTIDE SEQUENCE [LARGE SCALE GENOMIC DNA]</scope>
    <source>
        <strain evidence="6 7">C305</strain>
    </source>
</reference>
<evidence type="ECO:0000256" key="2">
    <source>
        <dbReference type="ARBA" id="ARBA00022448"/>
    </source>
</evidence>
<name>A0A2U2XCZ4_9FLAO</name>
<feature type="domain" description="ABC transporter" evidence="5">
    <location>
        <begin position="5"/>
        <end position="230"/>
    </location>
</feature>
<dbReference type="GO" id="GO:0005524">
    <property type="term" value="F:ATP binding"/>
    <property type="evidence" value="ECO:0007669"/>
    <property type="project" value="UniProtKB-KW"/>
</dbReference>
<dbReference type="SUPFAM" id="SSF52540">
    <property type="entry name" value="P-loop containing nucleoside triphosphate hydrolases"/>
    <property type="match status" value="1"/>
</dbReference>
<evidence type="ECO:0000256" key="1">
    <source>
        <dbReference type="ARBA" id="ARBA00005417"/>
    </source>
</evidence>
<dbReference type="PROSITE" id="PS50893">
    <property type="entry name" value="ABC_TRANSPORTER_2"/>
    <property type="match status" value="1"/>
</dbReference>
<dbReference type="InterPro" id="IPR003439">
    <property type="entry name" value="ABC_transporter-like_ATP-bd"/>
</dbReference>
<gene>
    <name evidence="6" type="ORF">DIT68_08500</name>
</gene>
<protein>
    <submittedName>
        <fullName evidence="6">ABC transporter ATP-binding protein</fullName>
    </submittedName>
</protein>
<dbReference type="InterPro" id="IPR027417">
    <property type="entry name" value="P-loop_NTPase"/>
</dbReference>
<dbReference type="InterPro" id="IPR003593">
    <property type="entry name" value="AAA+_ATPase"/>
</dbReference>
<dbReference type="Proteomes" id="UP000245370">
    <property type="component" value="Unassembled WGS sequence"/>
</dbReference>
<keyword evidence="4 6" id="KW-0067">ATP-binding</keyword>